<dbReference type="AlphaFoldDB" id="A0A5B6WJ63"/>
<reference evidence="3" key="1">
    <citation type="journal article" date="2019" name="Plant Biotechnol. J.">
        <title>Genome sequencing of the Australian wild diploid species Gossypium australe highlights disease resistance and delayed gland morphogenesis.</title>
        <authorList>
            <person name="Cai Y."/>
            <person name="Cai X."/>
            <person name="Wang Q."/>
            <person name="Wang P."/>
            <person name="Zhang Y."/>
            <person name="Cai C."/>
            <person name="Xu Y."/>
            <person name="Wang K."/>
            <person name="Zhou Z."/>
            <person name="Wang C."/>
            <person name="Geng S."/>
            <person name="Li B."/>
            <person name="Dong Q."/>
            <person name="Hou Y."/>
            <person name="Wang H."/>
            <person name="Ai P."/>
            <person name="Liu Z."/>
            <person name="Yi F."/>
            <person name="Sun M."/>
            <person name="An G."/>
            <person name="Cheng J."/>
            <person name="Zhang Y."/>
            <person name="Shi Q."/>
            <person name="Xie Y."/>
            <person name="Shi X."/>
            <person name="Chang Y."/>
            <person name="Huang F."/>
            <person name="Chen Y."/>
            <person name="Hong S."/>
            <person name="Mi L."/>
            <person name="Sun Q."/>
            <person name="Zhang L."/>
            <person name="Zhou B."/>
            <person name="Peng R."/>
            <person name="Zhang X."/>
            <person name="Liu F."/>
        </authorList>
    </citation>
    <scope>NUCLEOTIDE SEQUENCE [LARGE SCALE GENOMIC DNA]</scope>
    <source>
        <strain evidence="3">cv. PA1801</strain>
    </source>
</reference>
<keyword evidence="2" id="KW-0548">Nucleotidyltransferase</keyword>
<gene>
    <name evidence="2" type="ORF">EPI10_021510</name>
</gene>
<evidence type="ECO:0000256" key="1">
    <source>
        <dbReference type="SAM" id="SignalP"/>
    </source>
</evidence>
<protein>
    <submittedName>
        <fullName evidence="2">RNA-directed DNA polymerase reverse transcriptase family protein</fullName>
    </submittedName>
</protein>
<organism evidence="2 3">
    <name type="scientific">Gossypium australe</name>
    <dbReference type="NCBI Taxonomy" id="47621"/>
    <lineage>
        <taxon>Eukaryota</taxon>
        <taxon>Viridiplantae</taxon>
        <taxon>Streptophyta</taxon>
        <taxon>Embryophyta</taxon>
        <taxon>Tracheophyta</taxon>
        <taxon>Spermatophyta</taxon>
        <taxon>Magnoliopsida</taxon>
        <taxon>eudicotyledons</taxon>
        <taxon>Gunneridae</taxon>
        <taxon>Pentapetalae</taxon>
        <taxon>rosids</taxon>
        <taxon>malvids</taxon>
        <taxon>Malvales</taxon>
        <taxon>Malvaceae</taxon>
        <taxon>Malvoideae</taxon>
        <taxon>Gossypium</taxon>
    </lineage>
</organism>
<dbReference type="EMBL" id="SMMG02000003">
    <property type="protein sequence ID" value="KAA3481117.1"/>
    <property type="molecule type" value="Genomic_DNA"/>
</dbReference>
<comment type="caution">
    <text evidence="2">The sequence shown here is derived from an EMBL/GenBank/DDBJ whole genome shotgun (WGS) entry which is preliminary data.</text>
</comment>
<dbReference type="GO" id="GO:0003964">
    <property type="term" value="F:RNA-directed DNA polymerase activity"/>
    <property type="evidence" value="ECO:0007669"/>
    <property type="project" value="UniProtKB-KW"/>
</dbReference>
<dbReference type="OrthoDB" id="988822at2759"/>
<dbReference type="Proteomes" id="UP000325315">
    <property type="component" value="Unassembled WGS sequence"/>
</dbReference>
<sequence>MGFRSLTKFNLALLVMQGWHLMTNTNTLLGRSLKAKIEFHEFKLGSLPLLYLEDHMVCEWITPRGFVQVCGYYFQN</sequence>
<keyword evidence="2" id="KW-0695">RNA-directed DNA polymerase</keyword>
<keyword evidence="1" id="KW-0732">Signal</keyword>
<proteinExistence type="predicted"/>
<evidence type="ECO:0000313" key="3">
    <source>
        <dbReference type="Proteomes" id="UP000325315"/>
    </source>
</evidence>
<feature type="chain" id="PRO_5023009426" evidence="1">
    <location>
        <begin position="19"/>
        <end position="76"/>
    </location>
</feature>
<accession>A0A5B6WJ63</accession>
<evidence type="ECO:0000313" key="2">
    <source>
        <dbReference type="EMBL" id="KAA3481117.1"/>
    </source>
</evidence>
<keyword evidence="2" id="KW-0808">Transferase</keyword>
<keyword evidence="3" id="KW-1185">Reference proteome</keyword>
<feature type="signal peptide" evidence="1">
    <location>
        <begin position="1"/>
        <end position="18"/>
    </location>
</feature>
<name>A0A5B6WJ63_9ROSI</name>